<feature type="compositionally biased region" description="Acidic residues" evidence="9">
    <location>
        <begin position="1574"/>
        <end position="1584"/>
    </location>
</feature>
<gene>
    <name evidence="10" type="ORF">SCF082_LOCUS1898</name>
</gene>
<evidence type="ECO:0000256" key="9">
    <source>
        <dbReference type="SAM" id="MobiDB-lite"/>
    </source>
</evidence>
<feature type="compositionally biased region" description="Basic and acidic residues" evidence="9">
    <location>
        <begin position="1849"/>
        <end position="1886"/>
    </location>
</feature>
<feature type="coiled-coil region" evidence="8">
    <location>
        <begin position="683"/>
        <end position="710"/>
    </location>
</feature>
<keyword evidence="6" id="KW-0206">Cytoskeleton</keyword>
<evidence type="ECO:0000256" key="3">
    <source>
        <dbReference type="ARBA" id="ARBA00022490"/>
    </source>
</evidence>
<name>A0ABP0HHF3_9DINO</name>
<feature type="region of interest" description="Disordered" evidence="9">
    <location>
        <begin position="723"/>
        <end position="752"/>
    </location>
</feature>
<evidence type="ECO:0000256" key="6">
    <source>
        <dbReference type="ARBA" id="ARBA00023212"/>
    </source>
</evidence>
<reference evidence="10 11" key="1">
    <citation type="submission" date="2024-02" db="EMBL/GenBank/DDBJ databases">
        <authorList>
            <person name="Chen Y."/>
            <person name="Shah S."/>
            <person name="Dougan E. K."/>
            <person name="Thang M."/>
            <person name="Chan C."/>
        </authorList>
    </citation>
    <scope>NUCLEOTIDE SEQUENCE [LARGE SCALE GENOMIC DNA]</scope>
</reference>
<sequence>MGASAEELQAQLDEAMQLFEEQLAEKDDEIAELRERNKQLEDELLGEGRGGDLELRDELRDLRNRLEQAEDELEKAMDAAKDQESRAREFDMQNKALKMDKLKLETELQKEQERAEAMEESMHTMRQRTAQATESQGRIGAREKTNKKNLVKLLGENEDLRAEVANLETDVQTLFQAVNEKDGTIKQMEEQLVAAQQELRDNESEVEELKRLLKDKEREISDAHDEINAVAEMEVEIEDRVRTKVEKWKEKVKALQKDLEGERHKQAELQKKCDSLLLESGLREIEKQLVTSEDRNRSLVKELKASKAMMDQQHLELVTLARDNENLKADQGSFIEVALEKERQEMERLKHIIANKDRALEEEHARYRELDEQKAQLEEELQDREFTLAEYERGHGLTEAVAKQKKLREAIVRRDREIRRLNQTLSERIGAHEKLYETCRRLKKKAGLPEDFEFDQLELEEGMRGQTERLKGLIHELEQQNEALENERFRLLDSLRKNAVNMGEKGMKLYGLSAEQVVHVNNFIENLREGRVDLPLDDRSLEFKEEIRELKHRLREVERDLASAEMQLEKGGLGPATAEGLQDLYERGDRDAGGRGGLESSHLQKFATEQQQMMAELKLELQRTIQSVVGMQRHSPAGDELGPHTPPSSPKNDPGYERLMHMLQDKLDANKSGGHTAMDREQVESMRNELERQSAMNEQLLKRLQEAEAVVGRFQTFGQQQQYQQQQQQQRSPLSPSARRSHLPEVGGDGAQLVLSPTGATVGEPPVQQLAALSRVGTRFHERQISMMRLPPEEWAEPYILLNNKLTICMERLVEKEKDAARLERSLREYEQKIEVYANQMALLYREHAESKSDWEETRSTLTKEADEARNERDALRAKARRLDTLCAVLEGDENTARGHVKELTRKLAILEVNEVVLARKYNLIAEENRSTRNEKEILQHEMVQAETALRERVLYLEEWKAGAQAQLESLQKSVELCVPRNSHEAVVRKLANIKHKYRELLGREAQLRSKTSGAQALRRRVHDLETELEVLRTECLKAKQDAQTNREQLEWFEARSKQTVEPGTEEDTSRQLEALVQQRAKLKGELLEKEIVLASSIKKAEIMEKRASELSKDLQQEVERADQAEIALESAREVANKIEQELIEFRDTYQGGASRAERKVLEERITELENLYGSLTRETQRFRELADIASSQVQAFEMMQQGKEQELESLRKQLLEVNARSDDDAIIGKVQHELTTTKVSYHMFVRKFEKASVAIRRNELELRKLEGMVDEKDRMIRHTREEARARILALEAALEQLGGVPEDPTGLHTQSDVSLKGMERLSETIARLGESAEQSEEALRRSEAMRRNLESELEAQALEVDSTRSILRDLKSKIFGGASAAQDVDVDAMSEHQRLAKRLLELNEDLKTSKLDSMRVKRELELLRDEKFHVEKLRERDEEHMQRLEEAIANAENALRRHEDTMRLQRASSSGAHDGFGLPVLALAPYRGNGGQGEKGDKAASPDPARQINSPGATEAADSRQERSELVAELQRQVREADEREQTLENRLEKQKEQLRYLQKRLKAEGLRASVDTLDEAENEEDGENRRSKSNSIGRNDTNYYEADARKLQAAAQQTIASLKDIVNRKNQTIEGLKHKMELGRKSALAERERDQAEIERLTEKLYEDNRSAIGKLRAAYEDVSKGMIPGQDGPSPEDADHAMHREMMDRLEEADVILERKDRRILELEGVVEELRILRQKAEDRAGQSAEIADKLRDKVKQISLHQASQAQDNLVRQLRGQLVAKDKKLGGLRAAVVALKTEFVKAEEDHEEELIRRDREIAELSRSKGPNGHQQQKRSPTGDMRNQLEALRERVERSREDLESTKRREEKLRSENGKLKRQLREREDADELNEAQLSQNYSESDKLRKKIDDLRRENRRLKESLTNHGDEAHLDQQRSRIPPPRAGGADLERLAKRIKVLEAQNTALRTQSGSAAGSSTTAADLGKWEADKKLERRVATLSRKLEERTKEAEAFRAQAEQAKQLLERTTRERATLQTRLNRGGNGVGSSSNSNSNLVKDQDRVVHLKREVEDLRGELQAKEAANQDLRRQVQVEQRGELARLQRDLTATRGRCAELEDEVEALRMRKRHRSNGADSLEVAEEQYAREDELRQQLSDTRKELRSLEGDLLERDNTILELRFELEQESLRSQRTETKHSELVPFEASVAGSPSSAAARRKPGERFKRERDLENVVDSLKKVVSKLQGENERLKRNSGSNIKYTELSRQVKTLRQENEQLLESNQTLKRRSDQSVESSAKLVRLEDVLRNLKRQLRDRGAALDQAKRRVDDLTKENQQLVAEVEDAGFHREQGSVAASETENALRRRLAEQERLIESMRNNDAPSATAADDGEAREEVRRLRQENERLLNELSAFDLDFFEEIEDLKYKYQQTLDHNRQLQRRLDAAQL</sequence>
<feature type="region of interest" description="Disordered" evidence="9">
    <location>
        <begin position="2373"/>
        <end position="2392"/>
    </location>
</feature>
<evidence type="ECO:0000313" key="10">
    <source>
        <dbReference type="EMBL" id="CAK8989635.1"/>
    </source>
</evidence>
<feature type="coiled-coil region" evidence="8">
    <location>
        <begin position="1390"/>
        <end position="1469"/>
    </location>
</feature>
<evidence type="ECO:0000256" key="8">
    <source>
        <dbReference type="SAM" id="Coils"/>
    </source>
</evidence>
<proteinExistence type="predicted"/>
<feature type="compositionally biased region" description="Basic and acidic residues" evidence="9">
    <location>
        <begin position="1518"/>
        <end position="1548"/>
    </location>
</feature>
<feature type="compositionally biased region" description="Basic and acidic residues" evidence="9">
    <location>
        <begin position="1922"/>
        <end position="1937"/>
    </location>
</feature>
<dbReference type="EMBL" id="CAXAMM010000928">
    <property type="protein sequence ID" value="CAK8989635.1"/>
    <property type="molecule type" value="Genomic_DNA"/>
</dbReference>
<feature type="region of interest" description="Disordered" evidence="9">
    <location>
        <begin position="2205"/>
        <end position="2225"/>
    </location>
</feature>
<feature type="coiled-coil region" evidence="8">
    <location>
        <begin position="1617"/>
        <end position="1662"/>
    </location>
</feature>
<feature type="coiled-coil region" evidence="8">
    <location>
        <begin position="1319"/>
        <end position="1360"/>
    </location>
</feature>
<feature type="coiled-coil region" evidence="8">
    <location>
        <begin position="540"/>
        <end position="567"/>
    </location>
</feature>
<feature type="region of interest" description="Disordered" evidence="9">
    <location>
        <begin position="1488"/>
        <end position="1548"/>
    </location>
</feature>
<feature type="compositionally biased region" description="Low complexity" evidence="9">
    <location>
        <begin position="2047"/>
        <end position="2057"/>
    </location>
</feature>
<evidence type="ECO:0000256" key="4">
    <source>
        <dbReference type="ARBA" id="ARBA00022794"/>
    </source>
</evidence>
<dbReference type="InterPro" id="IPR026201">
    <property type="entry name" value="Cep290"/>
</dbReference>
<evidence type="ECO:0000256" key="5">
    <source>
        <dbReference type="ARBA" id="ARBA00023054"/>
    </source>
</evidence>
<accession>A0ABP0HHF3</accession>
<feature type="coiled-coil region" evidence="8">
    <location>
        <begin position="1015"/>
        <end position="1042"/>
    </location>
</feature>
<feature type="compositionally biased region" description="Low complexity" evidence="9">
    <location>
        <begin position="2205"/>
        <end position="2214"/>
    </location>
</feature>
<dbReference type="Proteomes" id="UP001642464">
    <property type="component" value="Unassembled WGS sequence"/>
</dbReference>
<dbReference type="PANTHER" id="PTHR18879">
    <property type="entry name" value="CENTROSOMAL PROTEIN OF 290 KDA"/>
    <property type="match status" value="1"/>
</dbReference>
<dbReference type="PANTHER" id="PTHR18879:SF20">
    <property type="entry name" value="CENTROSOMAL PROTEIN OF 290 KDA"/>
    <property type="match status" value="1"/>
</dbReference>
<keyword evidence="11" id="KW-1185">Reference proteome</keyword>
<keyword evidence="4" id="KW-0970">Cilium biogenesis/degradation</keyword>
<feature type="region of interest" description="Disordered" evidence="9">
    <location>
        <begin position="1821"/>
        <end position="1908"/>
    </location>
</feature>
<evidence type="ECO:0000313" key="11">
    <source>
        <dbReference type="Proteomes" id="UP001642464"/>
    </source>
</evidence>
<protein>
    <submittedName>
        <fullName evidence="10">Centrosomal protein of 290 kDa (Cep290)</fullName>
    </submittedName>
</protein>
<feature type="coiled-coil region" evidence="8">
    <location>
        <begin position="1066"/>
        <end position="1221"/>
    </location>
</feature>
<comment type="subcellular location">
    <subcellularLocation>
        <location evidence="1">Cytoplasm</location>
        <location evidence="1">Cytoskeleton</location>
        <location evidence="1">Cilium basal body</location>
    </subcellularLocation>
    <subcellularLocation>
        <location evidence="2">Cytoplasm</location>
        <location evidence="2">Cytoskeleton</location>
        <location evidence="2">Microtubule organizing center</location>
        <location evidence="2">Centrosome</location>
    </subcellularLocation>
</comment>
<organism evidence="10 11">
    <name type="scientific">Durusdinium trenchii</name>
    <dbReference type="NCBI Taxonomy" id="1381693"/>
    <lineage>
        <taxon>Eukaryota</taxon>
        <taxon>Sar</taxon>
        <taxon>Alveolata</taxon>
        <taxon>Dinophyceae</taxon>
        <taxon>Suessiales</taxon>
        <taxon>Symbiodiniaceae</taxon>
        <taxon>Durusdinium</taxon>
    </lineage>
</organism>
<comment type="caution">
    <text evidence="10">The sequence shown here is derived from an EMBL/GenBank/DDBJ whole genome shotgun (WGS) entry which is preliminary data.</text>
</comment>
<feature type="region of interest" description="Disordered" evidence="9">
    <location>
        <begin position="634"/>
        <end position="656"/>
    </location>
</feature>
<feature type="region of interest" description="Disordered" evidence="9">
    <location>
        <begin position="2036"/>
        <end position="2060"/>
    </location>
</feature>
<keyword evidence="3" id="KW-0963">Cytoplasm</keyword>
<keyword evidence="7" id="KW-0966">Cell projection</keyword>
<evidence type="ECO:0000256" key="2">
    <source>
        <dbReference type="ARBA" id="ARBA00004300"/>
    </source>
</evidence>
<feature type="coiled-coil region" evidence="8">
    <location>
        <begin position="5"/>
        <end position="394"/>
    </location>
</feature>
<evidence type="ECO:0000256" key="7">
    <source>
        <dbReference type="ARBA" id="ARBA00023273"/>
    </source>
</evidence>
<feature type="coiled-coil region" evidence="8">
    <location>
        <begin position="1716"/>
        <end position="1743"/>
    </location>
</feature>
<feature type="coiled-coil region" evidence="8">
    <location>
        <begin position="813"/>
        <end position="886"/>
    </location>
</feature>
<keyword evidence="5 8" id="KW-0175">Coiled coil</keyword>
<feature type="region of interest" description="Disordered" evidence="9">
    <location>
        <begin position="1922"/>
        <end position="1947"/>
    </location>
</feature>
<feature type="coiled-coil region" evidence="8">
    <location>
        <begin position="463"/>
        <end position="494"/>
    </location>
</feature>
<evidence type="ECO:0000256" key="1">
    <source>
        <dbReference type="ARBA" id="ARBA00004120"/>
    </source>
</evidence>
<feature type="region of interest" description="Disordered" evidence="9">
    <location>
        <begin position="1574"/>
        <end position="1598"/>
    </location>
</feature>